<comment type="similarity">
    <text evidence="1">Belongs to the polypeptide deformylase family.</text>
</comment>
<dbReference type="GeneID" id="78511810"/>
<accession>E1QYL3</accession>
<dbReference type="OrthoDB" id="9804313at2"/>
<dbReference type="PANTHER" id="PTHR10458">
    <property type="entry name" value="PEPTIDE DEFORMYLASE"/>
    <property type="match status" value="1"/>
</dbReference>
<evidence type="ECO:0000313" key="2">
    <source>
        <dbReference type="EMBL" id="ADK67477.1"/>
    </source>
</evidence>
<dbReference type="Pfam" id="PF01327">
    <property type="entry name" value="Pep_deformylase"/>
    <property type="match status" value="1"/>
</dbReference>
<dbReference type="InterPro" id="IPR023635">
    <property type="entry name" value="Peptide_deformylase"/>
</dbReference>
<dbReference type="RefSeq" id="WP_013251229.1">
    <property type="nucleotide sequence ID" value="NC_014363.1"/>
</dbReference>
<dbReference type="HOGENOM" id="CLU_061901_3_1_11"/>
<protein>
    <submittedName>
        <fullName evidence="2">Formylmethionine deformylase</fullName>
    </submittedName>
</protein>
<evidence type="ECO:0000256" key="1">
    <source>
        <dbReference type="ARBA" id="ARBA00010759"/>
    </source>
</evidence>
<dbReference type="PRINTS" id="PR01576">
    <property type="entry name" value="PDEFORMYLASE"/>
</dbReference>
<organism evidence="2 3">
    <name type="scientific">Olsenella uli (strain ATCC 49627 / DSM 7084 / CCUG 31166 / CIP 109912 / JCM 12494 / LMG 11480 / NCIMB 702895 / VPI D76D-27C)</name>
    <name type="common">Lactobacillus uli</name>
    <dbReference type="NCBI Taxonomy" id="633147"/>
    <lineage>
        <taxon>Bacteria</taxon>
        <taxon>Bacillati</taxon>
        <taxon>Actinomycetota</taxon>
        <taxon>Coriobacteriia</taxon>
        <taxon>Coriobacteriales</taxon>
        <taxon>Atopobiaceae</taxon>
        <taxon>Olsenella</taxon>
    </lineage>
</organism>
<proteinExistence type="inferred from homology"/>
<gene>
    <name evidence="2" type="ordered locus">Olsu_0353</name>
</gene>
<dbReference type="PATRIC" id="fig|633147.7.peg.1210"/>
<dbReference type="SUPFAM" id="SSF56420">
    <property type="entry name" value="Peptide deformylase"/>
    <property type="match status" value="1"/>
</dbReference>
<dbReference type="AlphaFoldDB" id="E1QYL3"/>
<evidence type="ECO:0000313" key="3">
    <source>
        <dbReference type="Proteomes" id="UP000000333"/>
    </source>
</evidence>
<dbReference type="PANTHER" id="PTHR10458:SF22">
    <property type="entry name" value="PEPTIDE DEFORMYLASE"/>
    <property type="match status" value="1"/>
</dbReference>
<dbReference type="KEGG" id="ols:Olsu_0353"/>
<dbReference type="STRING" id="633147.Olsu_0353"/>
<dbReference type="GO" id="GO:0042586">
    <property type="term" value="F:peptide deformylase activity"/>
    <property type="evidence" value="ECO:0007669"/>
    <property type="project" value="InterPro"/>
</dbReference>
<dbReference type="Gene3D" id="3.90.45.10">
    <property type="entry name" value="Peptide deformylase"/>
    <property type="match status" value="1"/>
</dbReference>
<dbReference type="eggNOG" id="COG0242">
    <property type="taxonomic scope" value="Bacteria"/>
</dbReference>
<keyword evidence="3" id="KW-1185">Reference proteome</keyword>
<reference evidence="2 3" key="1">
    <citation type="journal article" date="2010" name="Stand. Genomic Sci.">
        <title>Complete genome sequence of Olsenella uli type strain (VPI D76D-27C).</title>
        <authorList>
            <person name="Goker M."/>
            <person name="Held B."/>
            <person name="Lucas S."/>
            <person name="Nolan M."/>
            <person name="Yasawong M."/>
            <person name="Glavina Del Rio T."/>
            <person name="Tice H."/>
            <person name="Cheng J.F."/>
            <person name="Bruce D."/>
            <person name="Detter J.C."/>
            <person name="Tapia R."/>
            <person name="Han C."/>
            <person name="Goodwin L."/>
            <person name="Pitluck S."/>
            <person name="Liolios K."/>
            <person name="Ivanova N."/>
            <person name="Mavromatis K."/>
            <person name="Mikhailova N."/>
            <person name="Pati A."/>
            <person name="Chen A."/>
            <person name="Palaniappan K."/>
            <person name="Land M."/>
            <person name="Hauser L."/>
            <person name="Chang Y.J."/>
            <person name="Jeffries C.D."/>
            <person name="Rohde M."/>
            <person name="Sikorski J."/>
            <person name="Pukall R."/>
            <person name="Woyke T."/>
            <person name="Bristow J."/>
            <person name="Eisen J.A."/>
            <person name="Markowitz V."/>
            <person name="Hugenholtz P."/>
            <person name="Kyrpides N.C."/>
            <person name="Klenk H.P."/>
            <person name="Lapidus A."/>
        </authorList>
    </citation>
    <scope>NUCLEOTIDE SEQUENCE [LARGE SCALE GENOMIC DNA]</scope>
    <source>
        <strain evidence="3">ATCC 49627 / DSM 7084 / CIP 109912 / JCM 12494 / NCIMB 702895 / VPI D76D-27C</strain>
    </source>
</reference>
<dbReference type="Proteomes" id="UP000000333">
    <property type="component" value="Chromosome"/>
</dbReference>
<sequence length="139" mass="15597">MIKELCKDEAVLSQRCERATAEDAVVAWDLIDTMDSLEDVGCLAANQIGVAKQVIAYRDDDQVVHVMYNPRIMMGLGASKLEEGCLTREGTVRVTRYAKVKVSFDELVEGSLKARRRDYTGWVAEMIQHMCDHCNGKLV</sequence>
<name>E1QYL3_OLSUV</name>
<dbReference type="EMBL" id="CP002106">
    <property type="protein sequence ID" value="ADK67477.1"/>
    <property type="molecule type" value="Genomic_DNA"/>
</dbReference>
<dbReference type="InterPro" id="IPR036821">
    <property type="entry name" value="Peptide_deformylase_sf"/>
</dbReference>